<keyword evidence="5" id="KW-0808">Transferase</keyword>
<keyword evidence="8" id="KW-0067">ATP-binding</keyword>
<comment type="pathway">
    <text evidence="1">Cofactor biosynthesis; tetrahydrofolate biosynthesis; 2-amino-4-hydroxy-6-hydroxymethyl-7,8-dihydropteridine diphosphate from 7,8-dihydroneopterin triphosphate: step 4/4.</text>
</comment>
<dbReference type="OrthoDB" id="9808041at2"/>
<evidence type="ECO:0000256" key="12">
    <source>
        <dbReference type="ARBA" id="ARBA00033413"/>
    </source>
</evidence>
<comment type="function">
    <text evidence="10">Catalyzes the transfer of pyrophosphate from adenosine triphosphate (ATP) to 6-hydroxymethyl-7,8-dihydropterin, an enzymatic step in folate biosynthesis pathway.</text>
</comment>
<dbReference type="AlphaFoldDB" id="A0A1W0CPB3"/>
<evidence type="ECO:0000256" key="9">
    <source>
        <dbReference type="ARBA" id="ARBA00022909"/>
    </source>
</evidence>
<evidence type="ECO:0000256" key="8">
    <source>
        <dbReference type="ARBA" id="ARBA00022840"/>
    </source>
</evidence>
<evidence type="ECO:0000256" key="2">
    <source>
        <dbReference type="ARBA" id="ARBA00005810"/>
    </source>
</evidence>
<dbReference type="CDD" id="cd00483">
    <property type="entry name" value="HPPK"/>
    <property type="match status" value="1"/>
</dbReference>
<keyword evidence="7 13" id="KW-0418">Kinase</keyword>
<evidence type="ECO:0000256" key="4">
    <source>
        <dbReference type="ARBA" id="ARBA00016218"/>
    </source>
</evidence>
<dbReference type="GO" id="GO:0005524">
    <property type="term" value="F:ATP binding"/>
    <property type="evidence" value="ECO:0007669"/>
    <property type="project" value="UniProtKB-KW"/>
</dbReference>
<evidence type="ECO:0000256" key="11">
    <source>
        <dbReference type="ARBA" id="ARBA00029766"/>
    </source>
</evidence>
<evidence type="ECO:0000256" key="6">
    <source>
        <dbReference type="ARBA" id="ARBA00022741"/>
    </source>
</evidence>
<evidence type="ECO:0000256" key="1">
    <source>
        <dbReference type="ARBA" id="ARBA00005051"/>
    </source>
</evidence>
<protein>
    <recommendedName>
        <fullName evidence="4">2-amino-4-hydroxy-6-hydroxymethyldihydropteridine pyrophosphokinase</fullName>
        <ecNumber evidence="3">2.7.6.3</ecNumber>
    </recommendedName>
    <alternativeName>
        <fullName evidence="11">6-hydroxymethyl-7,8-dihydropterin pyrophosphokinase</fullName>
    </alternativeName>
    <alternativeName>
        <fullName evidence="12">7,8-dihydro-6-hydroxymethylpterin-pyrophosphokinase</fullName>
    </alternativeName>
</protein>
<organism evidence="13 14">
    <name type="scientific">Chromobacterium haemolyticum</name>
    <dbReference type="NCBI Taxonomy" id="394935"/>
    <lineage>
        <taxon>Bacteria</taxon>
        <taxon>Pseudomonadati</taxon>
        <taxon>Pseudomonadota</taxon>
        <taxon>Betaproteobacteria</taxon>
        <taxon>Neisseriales</taxon>
        <taxon>Chromobacteriaceae</taxon>
        <taxon>Chromobacterium</taxon>
    </lineage>
</organism>
<proteinExistence type="inferred from homology"/>
<dbReference type="PROSITE" id="PS00794">
    <property type="entry name" value="HPPK"/>
    <property type="match status" value="1"/>
</dbReference>
<dbReference type="GO" id="GO:0016301">
    <property type="term" value="F:kinase activity"/>
    <property type="evidence" value="ECO:0007669"/>
    <property type="project" value="UniProtKB-KW"/>
</dbReference>
<evidence type="ECO:0000256" key="10">
    <source>
        <dbReference type="ARBA" id="ARBA00029409"/>
    </source>
</evidence>
<comment type="caution">
    <text evidence="13">The sequence shown here is derived from an EMBL/GenBank/DDBJ whole genome shotgun (WGS) entry which is preliminary data.</text>
</comment>
<dbReference type="Gene3D" id="3.30.70.560">
    <property type="entry name" value="7,8-Dihydro-6-hydroxymethylpterin-pyrophosphokinase HPPK"/>
    <property type="match status" value="1"/>
</dbReference>
<gene>
    <name evidence="13" type="ORF">B0T45_15745</name>
</gene>
<dbReference type="NCBIfam" id="TIGR01498">
    <property type="entry name" value="folK"/>
    <property type="match status" value="1"/>
</dbReference>
<keyword evidence="9" id="KW-0289">Folate biosynthesis</keyword>
<evidence type="ECO:0000256" key="7">
    <source>
        <dbReference type="ARBA" id="ARBA00022777"/>
    </source>
</evidence>
<dbReference type="GO" id="GO:0046654">
    <property type="term" value="P:tetrahydrofolate biosynthetic process"/>
    <property type="evidence" value="ECO:0007669"/>
    <property type="project" value="UniProtKB-UniPathway"/>
</dbReference>
<sequence length="162" mass="17419">MAQAFIALGSNLEQPAAQIRAALAAIAALPDTELTRQSALYRTAPVGYADQPDFINAVAEVGTALAPRELLRRLLAIEAEFGRVRTFRNAPRVLDLDLLYYSGVAQSDEDLTLPHPRMHLRGFVMIPLAEIAPDLTLPELGTAGELAAGLADQGVERLETTS</sequence>
<evidence type="ECO:0000256" key="5">
    <source>
        <dbReference type="ARBA" id="ARBA00022679"/>
    </source>
</evidence>
<dbReference type="PANTHER" id="PTHR43071:SF1">
    <property type="entry name" value="2-AMINO-4-HYDROXY-6-HYDROXYMETHYLDIHYDROPTERIDINE PYROPHOSPHOKINASE"/>
    <property type="match status" value="1"/>
</dbReference>
<dbReference type="GO" id="GO:0003848">
    <property type="term" value="F:2-amino-4-hydroxy-6-hydroxymethyldihydropteridine diphosphokinase activity"/>
    <property type="evidence" value="ECO:0007669"/>
    <property type="project" value="UniProtKB-EC"/>
</dbReference>
<dbReference type="RefSeq" id="WP_043633763.1">
    <property type="nucleotide sequence ID" value="NZ_CP109905.1"/>
</dbReference>
<dbReference type="EC" id="2.7.6.3" evidence="3"/>
<dbReference type="GO" id="GO:0046656">
    <property type="term" value="P:folic acid biosynthetic process"/>
    <property type="evidence" value="ECO:0007669"/>
    <property type="project" value="UniProtKB-KW"/>
</dbReference>
<dbReference type="InterPro" id="IPR035907">
    <property type="entry name" value="Hppk_sf"/>
</dbReference>
<evidence type="ECO:0000256" key="3">
    <source>
        <dbReference type="ARBA" id="ARBA00013253"/>
    </source>
</evidence>
<comment type="similarity">
    <text evidence="2">Belongs to the HPPK family.</text>
</comment>
<name>A0A1W0CPB3_9NEIS</name>
<keyword evidence="6" id="KW-0547">Nucleotide-binding</keyword>
<dbReference type="InterPro" id="IPR000550">
    <property type="entry name" value="Hppk"/>
</dbReference>
<evidence type="ECO:0000313" key="13">
    <source>
        <dbReference type="EMBL" id="OQS36518.1"/>
    </source>
</evidence>
<dbReference type="Proteomes" id="UP000192721">
    <property type="component" value="Unassembled WGS sequence"/>
</dbReference>
<dbReference type="SUPFAM" id="SSF55083">
    <property type="entry name" value="6-hydroxymethyl-7,8-dihydropterin pyrophosphokinase, HPPK"/>
    <property type="match status" value="1"/>
</dbReference>
<dbReference type="PANTHER" id="PTHR43071">
    <property type="entry name" value="2-AMINO-4-HYDROXY-6-HYDROXYMETHYLDIHYDROPTERIDINE PYROPHOSPHOKINASE"/>
    <property type="match status" value="1"/>
</dbReference>
<evidence type="ECO:0000313" key="14">
    <source>
        <dbReference type="Proteomes" id="UP000192721"/>
    </source>
</evidence>
<accession>A0A1W0CPB3</accession>
<dbReference type="Pfam" id="PF01288">
    <property type="entry name" value="HPPK"/>
    <property type="match status" value="1"/>
</dbReference>
<dbReference type="EMBL" id="MUKV01000022">
    <property type="protein sequence ID" value="OQS36518.1"/>
    <property type="molecule type" value="Genomic_DNA"/>
</dbReference>
<reference evidence="13 14" key="1">
    <citation type="submission" date="2017-02" db="EMBL/GenBank/DDBJ databases">
        <title>Chromobacterium haemolyticum H5244.</title>
        <authorList>
            <person name="Gulvik C.A."/>
        </authorList>
    </citation>
    <scope>NUCLEOTIDE SEQUENCE [LARGE SCALE GENOMIC DNA]</scope>
    <source>
        <strain evidence="13 14">H5244</strain>
    </source>
</reference>
<dbReference type="UniPathway" id="UPA00077">
    <property type="reaction ID" value="UER00155"/>
</dbReference>